<organism evidence="9 10">
    <name type="scientific">Actinocatenispora sera</name>
    <dbReference type="NCBI Taxonomy" id="390989"/>
    <lineage>
        <taxon>Bacteria</taxon>
        <taxon>Bacillati</taxon>
        <taxon>Actinomycetota</taxon>
        <taxon>Actinomycetes</taxon>
        <taxon>Micromonosporales</taxon>
        <taxon>Micromonosporaceae</taxon>
        <taxon>Actinocatenispora</taxon>
    </lineage>
</organism>
<evidence type="ECO:0000256" key="4">
    <source>
        <dbReference type="ARBA" id="ARBA00022679"/>
    </source>
</evidence>
<accession>A0A810L230</accession>
<evidence type="ECO:0000256" key="1">
    <source>
        <dbReference type="ARBA" id="ARBA00000085"/>
    </source>
</evidence>
<feature type="domain" description="Histidine kinase" evidence="8">
    <location>
        <begin position="157"/>
        <end position="364"/>
    </location>
</feature>
<keyword evidence="5" id="KW-0418">Kinase</keyword>
<name>A0A810L230_9ACTN</name>
<dbReference type="Gene3D" id="3.30.565.10">
    <property type="entry name" value="Histidine kinase-like ATPase, C-terminal domain"/>
    <property type="match status" value="1"/>
</dbReference>
<evidence type="ECO:0000256" key="7">
    <source>
        <dbReference type="SAM" id="Phobius"/>
    </source>
</evidence>
<dbReference type="GO" id="GO:0000160">
    <property type="term" value="P:phosphorelay signal transduction system"/>
    <property type="evidence" value="ECO:0007669"/>
    <property type="project" value="UniProtKB-KW"/>
</dbReference>
<keyword evidence="7" id="KW-1133">Transmembrane helix</keyword>
<evidence type="ECO:0000313" key="10">
    <source>
        <dbReference type="Proteomes" id="UP000680750"/>
    </source>
</evidence>
<dbReference type="AlphaFoldDB" id="A0A810L230"/>
<dbReference type="EC" id="2.7.13.3" evidence="2"/>
<keyword evidence="3" id="KW-0597">Phosphoprotein</keyword>
<dbReference type="InterPro" id="IPR050980">
    <property type="entry name" value="2C_sensor_his_kinase"/>
</dbReference>
<dbReference type="InterPro" id="IPR036890">
    <property type="entry name" value="HATPase_C_sf"/>
</dbReference>
<keyword evidence="4" id="KW-0808">Transferase</keyword>
<dbReference type="PANTHER" id="PTHR44936">
    <property type="entry name" value="SENSOR PROTEIN CREC"/>
    <property type="match status" value="1"/>
</dbReference>
<evidence type="ECO:0000256" key="5">
    <source>
        <dbReference type="ARBA" id="ARBA00022777"/>
    </source>
</evidence>
<feature type="transmembrane region" description="Helical" evidence="7">
    <location>
        <begin position="49"/>
        <end position="72"/>
    </location>
</feature>
<dbReference type="GO" id="GO:0004673">
    <property type="term" value="F:protein histidine kinase activity"/>
    <property type="evidence" value="ECO:0007669"/>
    <property type="project" value="UniProtKB-EC"/>
</dbReference>
<dbReference type="Pfam" id="PF02518">
    <property type="entry name" value="HATPase_c"/>
    <property type="match status" value="1"/>
</dbReference>
<dbReference type="InterPro" id="IPR005467">
    <property type="entry name" value="His_kinase_dom"/>
</dbReference>
<dbReference type="EMBL" id="AP023354">
    <property type="protein sequence ID" value="BCJ29463.1"/>
    <property type="molecule type" value="Genomic_DNA"/>
</dbReference>
<evidence type="ECO:0000259" key="8">
    <source>
        <dbReference type="PROSITE" id="PS50109"/>
    </source>
</evidence>
<dbReference type="RefSeq" id="WP_157034990.1">
    <property type="nucleotide sequence ID" value="NZ_AP023354.1"/>
</dbReference>
<evidence type="ECO:0000256" key="2">
    <source>
        <dbReference type="ARBA" id="ARBA00012438"/>
    </source>
</evidence>
<evidence type="ECO:0000256" key="3">
    <source>
        <dbReference type="ARBA" id="ARBA00022553"/>
    </source>
</evidence>
<gene>
    <name evidence="9" type="ORF">Asera_35710</name>
</gene>
<evidence type="ECO:0000256" key="6">
    <source>
        <dbReference type="ARBA" id="ARBA00023012"/>
    </source>
</evidence>
<proteinExistence type="predicted"/>
<evidence type="ECO:0000313" key="9">
    <source>
        <dbReference type="EMBL" id="BCJ29463.1"/>
    </source>
</evidence>
<keyword evidence="7" id="KW-0812">Transmembrane</keyword>
<keyword evidence="10" id="KW-1185">Reference proteome</keyword>
<dbReference type="SUPFAM" id="SSF55874">
    <property type="entry name" value="ATPase domain of HSP90 chaperone/DNA topoisomerase II/histidine kinase"/>
    <property type="match status" value="1"/>
</dbReference>
<dbReference type="Proteomes" id="UP000680750">
    <property type="component" value="Chromosome"/>
</dbReference>
<dbReference type="InterPro" id="IPR003594">
    <property type="entry name" value="HATPase_dom"/>
</dbReference>
<keyword evidence="7" id="KW-0472">Membrane</keyword>
<reference evidence="9" key="1">
    <citation type="submission" date="2020-08" db="EMBL/GenBank/DDBJ databases">
        <title>Whole genome shotgun sequence of Actinocatenispora sera NBRC 101916.</title>
        <authorList>
            <person name="Komaki H."/>
            <person name="Tamura T."/>
        </authorList>
    </citation>
    <scope>NUCLEOTIDE SEQUENCE</scope>
    <source>
        <strain evidence="9">NBRC 101916</strain>
    </source>
</reference>
<protein>
    <recommendedName>
        <fullName evidence="2">histidine kinase</fullName>
        <ecNumber evidence="2">2.7.13.3</ecNumber>
    </recommendedName>
</protein>
<dbReference type="PANTHER" id="PTHR44936:SF9">
    <property type="entry name" value="SENSOR PROTEIN CREC"/>
    <property type="match status" value="1"/>
</dbReference>
<keyword evidence="6" id="KW-0902">Two-component regulatory system</keyword>
<dbReference type="SMART" id="SM00387">
    <property type="entry name" value="HATPase_c"/>
    <property type="match status" value="1"/>
</dbReference>
<dbReference type="KEGG" id="aser:Asera_35710"/>
<sequence>MATLRSARLKTRLRLAIAGVLVVLALLVSYATAITWYAATRLDDGTLHTVTWLVAAIGTALTAVVTVVWVRLAPAHVLAQLRTLADNAHQLSADLARFVRRLRRGEHVDPKSVLRPIQHGTDEFGAVARAQQTLATDVVAATLEEARRENDLNLALGLAHRFAEPTRALRATIVEWLRSTELTPDDTARLYALEAQAQRIQRAVDNIIIAMGDRPPAVHRRPQRMVDVLQAAVQETTDHLRVSFLPVQDCQVAPDALAELIHVLAELVENATRFSPPGTPVTVAGSLGSHGYCVEIEDRGDGPGPEMLAELTATARDPDPPVLHAARLGLTVVGRLAAARGIGVTLRPSPYGGTTAIVLIPPELLHDVDAAALLPARGGA</sequence>
<comment type="catalytic activity">
    <reaction evidence="1">
        <text>ATP + protein L-histidine = ADP + protein N-phospho-L-histidine.</text>
        <dbReference type="EC" id="2.7.13.3"/>
    </reaction>
</comment>
<dbReference type="PROSITE" id="PS50109">
    <property type="entry name" value="HIS_KIN"/>
    <property type="match status" value="1"/>
</dbReference>
<dbReference type="OrthoDB" id="4349881at2"/>